<dbReference type="STRING" id="1121325.SAMN04515677_103364"/>
<reference evidence="2 3" key="1">
    <citation type="submission" date="2016-10" db="EMBL/GenBank/DDBJ databases">
        <authorList>
            <person name="de Groot N.N."/>
        </authorList>
    </citation>
    <scope>NUCLEOTIDE SEQUENCE [LARGE SCALE GENOMIC DNA]</scope>
    <source>
        <strain evidence="2 3">DSM 797</strain>
    </source>
</reference>
<dbReference type="PANTHER" id="PTHR43591">
    <property type="entry name" value="METHYLTRANSFERASE"/>
    <property type="match status" value="1"/>
</dbReference>
<dbReference type="GO" id="GO:0008757">
    <property type="term" value="F:S-adenosylmethionine-dependent methyltransferase activity"/>
    <property type="evidence" value="ECO:0007669"/>
    <property type="project" value="InterPro"/>
</dbReference>
<dbReference type="CDD" id="cd02440">
    <property type="entry name" value="AdoMet_MTases"/>
    <property type="match status" value="1"/>
</dbReference>
<feature type="domain" description="Methyltransferase type 11" evidence="1">
    <location>
        <begin position="59"/>
        <end position="157"/>
    </location>
</feature>
<sequence length="203" mass="23276">MIKIINKDNNLIDEGVLKMSIHKFDVKKLEKLNNPERLNMLDLNKIITELDLPTKSTLVDIGAGTGIFSEKLLNLIPDSSCYAFDISEEMIEWMKLNRINNLESRLNVGLMDENKIPLKDDKADLAFMITLHHELENGGELLKDVNRILKDSGKVLICDWKEGKHHHFVKKECIINDLKHANFKDIKEIESSEKLVCIIASKQ</sequence>
<name>A0A1G9MUY9_9FIRM</name>
<gene>
    <name evidence="2" type="ORF">SAMN04515677_103364</name>
</gene>
<dbReference type="EMBL" id="FNGW01000003">
    <property type="protein sequence ID" value="SDL77933.1"/>
    <property type="molecule type" value="Genomic_DNA"/>
</dbReference>
<accession>A0A1G9MUY9</accession>
<keyword evidence="2" id="KW-0489">Methyltransferase</keyword>
<dbReference type="Proteomes" id="UP000199068">
    <property type="component" value="Unassembled WGS sequence"/>
</dbReference>
<keyword evidence="3" id="KW-1185">Reference proteome</keyword>
<dbReference type="GO" id="GO:0032259">
    <property type="term" value="P:methylation"/>
    <property type="evidence" value="ECO:0007669"/>
    <property type="project" value="UniProtKB-KW"/>
</dbReference>
<organism evidence="2 3">
    <name type="scientific">Romboutsia lituseburensis DSM 797</name>
    <dbReference type="NCBI Taxonomy" id="1121325"/>
    <lineage>
        <taxon>Bacteria</taxon>
        <taxon>Bacillati</taxon>
        <taxon>Bacillota</taxon>
        <taxon>Clostridia</taxon>
        <taxon>Peptostreptococcales</taxon>
        <taxon>Peptostreptococcaceae</taxon>
        <taxon>Romboutsia</taxon>
    </lineage>
</organism>
<dbReference type="SUPFAM" id="SSF53335">
    <property type="entry name" value="S-adenosyl-L-methionine-dependent methyltransferases"/>
    <property type="match status" value="1"/>
</dbReference>
<dbReference type="AlphaFoldDB" id="A0A1G9MUY9"/>
<dbReference type="InterPro" id="IPR029063">
    <property type="entry name" value="SAM-dependent_MTases_sf"/>
</dbReference>
<dbReference type="Gene3D" id="3.40.50.150">
    <property type="entry name" value="Vaccinia Virus protein VP39"/>
    <property type="match status" value="1"/>
</dbReference>
<evidence type="ECO:0000313" key="2">
    <source>
        <dbReference type="EMBL" id="SDL77933.1"/>
    </source>
</evidence>
<dbReference type="Pfam" id="PF08241">
    <property type="entry name" value="Methyltransf_11"/>
    <property type="match status" value="1"/>
</dbReference>
<proteinExistence type="predicted"/>
<keyword evidence="2" id="KW-0808">Transferase</keyword>
<protein>
    <submittedName>
        <fullName evidence="2">Methyltransferase domain-containing protein</fullName>
    </submittedName>
</protein>
<evidence type="ECO:0000259" key="1">
    <source>
        <dbReference type="Pfam" id="PF08241"/>
    </source>
</evidence>
<evidence type="ECO:0000313" key="3">
    <source>
        <dbReference type="Proteomes" id="UP000199068"/>
    </source>
</evidence>
<dbReference type="InterPro" id="IPR013216">
    <property type="entry name" value="Methyltransf_11"/>
</dbReference>